<evidence type="ECO:0000256" key="3">
    <source>
        <dbReference type="ARBA" id="ARBA00022692"/>
    </source>
</evidence>
<dbReference type="RefSeq" id="WP_315945625.1">
    <property type="nucleotide sequence ID" value="NZ_JAWCUA010000001.1"/>
</dbReference>
<evidence type="ECO:0000256" key="1">
    <source>
        <dbReference type="ARBA" id="ARBA00004651"/>
    </source>
</evidence>
<reference evidence="7 8" key="1">
    <citation type="submission" date="2023-10" db="EMBL/GenBank/DDBJ databases">
        <title>Psychrosphaera aquimaarina strain SW33 isolated from seawater.</title>
        <authorList>
            <person name="Bayburt H."/>
            <person name="Kim J.M."/>
            <person name="Choi B.J."/>
            <person name="Jeon C.O."/>
        </authorList>
    </citation>
    <scope>NUCLEOTIDE SEQUENCE [LARGE SCALE GENOMIC DNA]</scope>
    <source>
        <strain evidence="7 8">KCTC 52743</strain>
    </source>
</reference>
<dbReference type="Proteomes" id="UP001257914">
    <property type="component" value="Unassembled WGS sequence"/>
</dbReference>
<feature type="transmembrane region" description="Helical" evidence="6">
    <location>
        <begin position="12"/>
        <end position="31"/>
    </location>
</feature>
<keyword evidence="3 6" id="KW-0812">Transmembrane</keyword>
<feature type="transmembrane region" description="Helical" evidence="6">
    <location>
        <begin position="190"/>
        <end position="210"/>
    </location>
</feature>
<feature type="transmembrane region" description="Helical" evidence="6">
    <location>
        <begin position="120"/>
        <end position="146"/>
    </location>
</feature>
<evidence type="ECO:0000313" key="7">
    <source>
        <dbReference type="EMBL" id="MDU0111729.1"/>
    </source>
</evidence>
<accession>A0ABU3QWC0</accession>
<evidence type="ECO:0000256" key="6">
    <source>
        <dbReference type="SAM" id="Phobius"/>
    </source>
</evidence>
<keyword evidence="5 6" id="KW-0472">Membrane</keyword>
<protein>
    <submittedName>
        <fullName evidence="7">LysE family translocator</fullName>
    </submittedName>
</protein>
<keyword evidence="4 6" id="KW-1133">Transmembrane helix</keyword>
<dbReference type="InterPro" id="IPR001123">
    <property type="entry name" value="LeuE-type"/>
</dbReference>
<name>A0ABU3QWC0_9GAMM</name>
<gene>
    <name evidence="7" type="ORF">RT723_01620</name>
</gene>
<sequence length="215" mass="23688">MLDYSQYGVEFLTIAFAHLIAVTSPGPDFAIVMKYSINYGKRIALLTSLGVGSAIFLHVTYALAGIGLVISTTPWLYNLLIIVASSFLLYLGFGAIRSQPVSEQKIKDSSPVRSISSKKAFLMGFLTNGINPKATLFFLALFTVVVDINTPLVIKGLYGLYMAIATAIWFCFLSLILTHKRVQHFFQANAYIFDRVMGVVMIGLALNILVNEFLL</sequence>
<dbReference type="PANTHER" id="PTHR30086">
    <property type="entry name" value="ARGININE EXPORTER PROTEIN ARGO"/>
    <property type="match status" value="1"/>
</dbReference>
<proteinExistence type="predicted"/>
<feature type="transmembrane region" description="Helical" evidence="6">
    <location>
        <begin position="75"/>
        <end position="96"/>
    </location>
</feature>
<feature type="transmembrane region" description="Helical" evidence="6">
    <location>
        <begin position="43"/>
        <end position="69"/>
    </location>
</feature>
<evidence type="ECO:0000256" key="4">
    <source>
        <dbReference type="ARBA" id="ARBA00022989"/>
    </source>
</evidence>
<keyword evidence="8" id="KW-1185">Reference proteome</keyword>
<evidence type="ECO:0000256" key="2">
    <source>
        <dbReference type="ARBA" id="ARBA00022475"/>
    </source>
</evidence>
<feature type="transmembrane region" description="Helical" evidence="6">
    <location>
        <begin position="158"/>
        <end position="178"/>
    </location>
</feature>
<dbReference type="PANTHER" id="PTHR30086:SF17">
    <property type="entry name" value="LYSE FAMILY TRANSLOCATOR"/>
    <property type="match status" value="1"/>
</dbReference>
<evidence type="ECO:0000256" key="5">
    <source>
        <dbReference type="ARBA" id="ARBA00023136"/>
    </source>
</evidence>
<organism evidence="7 8">
    <name type="scientific">Psychrosphaera aquimarina</name>
    <dbReference type="NCBI Taxonomy" id="2044854"/>
    <lineage>
        <taxon>Bacteria</taxon>
        <taxon>Pseudomonadati</taxon>
        <taxon>Pseudomonadota</taxon>
        <taxon>Gammaproteobacteria</taxon>
        <taxon>Alteromonadales</taxon>
        <taxon>Pseudoalteromonadaceae</taxon>
        <taxon>Psychrosphaera</taxon>
    </lineage>
</organism>
<evidence type="ECO:0000313" key="8">
    <source>
        <dbReference type="Proteomes" id="UP001257914"/>
    </source>
</evidence>
<keyword evidence="2" id="KW-1003">Cell membrane</keyword>
<comment type="caution">
    <text evidence="7">The sequence shown here is derived from an EMBL/GenBank/DDBJ whole genome shotgun (WGS) entry which is preliminary data.</text>
</comment>
<dbReference type="EMBL" id="JAWCUA010000001">
    <property type="protein sequence ID" value="MDU0111729.1"/>
    <property type="molecule type" value="Genomic_DNA"/>
</dbReference>
<comment type="subcellular location">
    <subcellularLocation>
        <location evidence="1">Cell membrane</location>
        <topology evidence="1">Multi-pass membrane protein</topology>
    </subcellularLocation>
</comment>
<dbReference type="Pfam" id="PF01810">
    <property type="entry name" value="LysE"/>
    <property type="match status" value="1"/>
</dbReference>
<dbReference type="PIRSF" id="PIRSF006324">
    <property type="entry name" value="LeuE"/>
    <property type="match status" value="1"/>
</dbReference>